<dbReference type="RefSeq" id="WP_189486444.1">
    <property type="nucleotide sequence ID" value="NZ_BMZB01000002.1"/>
</dbReference>
<name>A0A918Q7F4_9CAUL</name>
<proteinExistence type="predicted"/>
<dbReference type="Proteomes" id="UP000662572">
    <property type="component" value="Unassembled WGS sequence"/>
</dbReference>
<comment type="caution">
    <text evidence="1">The sequence shown here is derived from an EMBL/GenBank/DDBJ whole genome shotgun (WGS) entry which is preliminary data.</text>
</comment>
<reference evidence="1" key="2">
    <citation type="submission" date="2020-09" db="EMBL/GenBank/DDBJ databases">
        <authorList>
            <person name="Sun Q."/>
            <person name="Kim S."/>
        </authorList>
    </citation>
    <scope>NUCLEOTIDE SEQUENCE</scope>
    <source>
        <strain evidence="1">KCTC 32296</strain>
    </source>
</reference>
<gene>
    <name evidence="1" type="ORF">GCM10011273_21630</name>
</gene>
<dbReference type="Pfam" id="PF11164">
    <property type="entry name" value="DUF2948"/>
    <property type="match status" value="1"/>
</dbReference>
<evidence type="ECO:0008006" key="3">
    <source>
        <dbReference type="Google" id="ProtNLM"/>
    </source>
</evidence>
<dbReference type="EMBL" id="BMZB01000002">
    <property type="protein sequence ID" value="GGZ34820.1"/>
    <property type="molecule type" value="Genomic_DNA"/>
</dbReference>
<protein>
    <recommendedName>
        <fullName evidence="3">DUF2948 family protein</fullName>
    </recommendedName>
</protein>
<reference evidence="1" key="1">
    <citation type="journal article" date="2014" name="Int. J. Syst. Evol. Microbiol.">
        <title>Complete genome sequence of Corynebacterium casei LMG S-19264T (=DSM 44701T), isolated from a smear-ripened cheese.</title>
        <authorList>
            <consortium name="US DOE Joint Genome Institute (JGI-PGF)"/>
            <person name="Walter F."/>
            <person name="Albersmeier A."/>
            <person name="Kalinowski J."/>
            <person name="Ruckert C."/>
        </authorList>
    </citation>
    <scope>NUCLEOTIDE SEQUENCE</scope>
    <source>
        <strain evidence="1">KCTC 32296</strain>
    </source>
</reference>
<keyword evidence="2" id="KW-1185">Reference proteome</keyword>
<sequence length="154" mass="17228">MFGLFKKRSQPKPLRLMAQSAEDVTPIAALIQDAALRGVGLNYDPKARHFMLRMNRFCHEQVTSVPLRAPCVLQIHSVLKVRSRGIDLKRRVQALSVLTMEATPREDGAYELLLTFAGAQGNQLCLEVECLDILLMDLAAPHRAQSVPDHNIED</sequence>
<organism evidence="1 2">
    <name type="scientific">Asticcacaulis endophyticus</name>
    <dbReference type="NCBI Taxonomy" id="1395890"/>
    <lineage>
        <taxon>Bacteria</taxon>
        <taxon>Pseudomonadati</taxon>
        <taxon>Pseudomonadota</taxon>
        <taxon>Alphaproteobacteria</taxon>
        <taxon>Caulobacterales</taxon>
        <taxon>Caulobacteraceae</taxon>
        <taxon>Asticcacaulis</taxon>
    </lineage>
</organism>
<dbReference type="AlphaFoldDB" id="A0A918Q7F4"/>
<evidence type="ECO:0000313" key="2">
    <source>
        <dbReference type="Proteomes" id="UP000662572"/>
    </source>
</evidence>
<evidence type="ECO:0000313" key="1">
    <source>
        <dbReference type="EMBL" id="GGZ34820.1"/>
    </source>
</evidence>
<dbReference type="InterPro" id="IPR021335">
    <property type="entry name" value="DUF2948"/>
</dbReference>
<accession>A0A918Q7F4</accession>